<dbReference type="OrthoDB" id="5593352at2759"/>
<dbReference type="PANTHER" id="PTHR42073">
    <property type="entry name" value="MEIOTIC EXPRESSION UP-REGULATED PROTEIN 6"/>
    <property type="match status" value="1"/>
</dbReference>
<feature type="domain" description="PH" evidence="2">
    <location>
        <begin position="61"/>
        <end position="188"/>
    </location>
</feature>
<dbReference type="Pfam" id="PF15406">
    <property type="entry name" value="PH_6"/>
    <property type="match status" value="1"/>
</dbReference>
<feature type="compositionally biased region" description="Low complexity" evidence="1">
    <location>
        <begin position="509"/>
        <end position="521"/>
    </location>
</feature>
<dbReference type="AlphaFoldDB" id="A0A8H7E5A0"/>
<evidence type="ECO:0000256" key="1">
    <source>
        <dbReference type="SAM" id="MobiDB-lite"/>
    </source>
</evidence>
<feature type="region of interest" description="Disordered" evidence="1">
    <location>
        <begin position="1"/>
        <end position="59"/>
    </location>
</feature>
<sequence length="694" mass="73507">MPPTTGVVGGTDSTPVPSTAPAAVTTEPTPATDTITPASDTAAAATQDETAGKGEARLEGGSASEGILGYKGPGLIQSLRFSKRFFWFNDEAFKTDTLDAYLRAEKAEIAHPNAAWAHETGKGLLFFAKRAEDKAAPAGILNLAEVADVTKEGSNDFSFKLNGHKHVFQAASTAERSSWIAAIEAKAAEGRGLKEGILGSEGYKKHFEKYNKLGVGAATTGSSLPILSKSKERKETSAPPRKSLETKVKETLKKDKVDTSSASSSDAEKKDKKSKSRSQSRKRASIFGILGNKKEEQEEKKDVKKEEKAEEKAEKEIAKEHHKHDKEVAKEEKKQEKEIVKEQHKEEKKHEKEVAKEEQKLEKEQRQAEAQATHQPSDIAEAGAATVAAAAPAAIAASHEKKSDETKPELSTTKGTENLEKKGGKRGSIFGSFFGGRKDTTSPTAEKSPTDGAPVIPNKDSEVAPVSETAPKIDEPAQSKPIDAAAVTAPVDSALAAHDLPANSVHAQTTTGAPTKSPTTPSHKGGVMGFFKRQDSKLEQKKEATADEPVSTATGLETSATSESPATATATSESKPTLKEKRRTSIFNSLGGKKEKSESEVTEGETRKSPLPQKLGGLFRKPSKAVKSEQTPTEPTTSAATESAPIAETTEDEAVSSAKAEPALTNGITPAHTEPVDRVPEAASGATPVVKASA</sequence>
<accession>A0A8H7E5A0</accession>
<feature type="compositionally biased region" description="Basic and acidic residues" evidence="1">
    <location>
        <begin position="532"/>
        <end position="545"/>
    </location>
</feature>
<feature type="compositionally biased region" description="Basic residues" evidence="1">
    <location>
        <begin position="272"/>
        <end position="284"/>
    </location>
</feature>
<feature type="compositionally biased region" description="Basic and acidic residues" evidence="1">
    <location>
        <begin position="592"/>
        <end position="608"/>
    </location>
</feature>
<dbReference type="EMBL" id="JAACFV010000050">
    <property type="protein sequence ID" value="KAF7508708.1"/>
    <property type="molecule type" value="Genomic_DNA"/>
</dbReference>
<dbReference type="Gene3D" id="2.30.29.30">
    <property type="entry name" value="Pleckstrin-homology domain (PH domain)/Phosphotyrosine-binding domain (PTB)"/>
    <property type="match status" value="1"/>
</dbReference>
<dbReference type="PROSITE" id="PS50003">
    <property type="entry name" value="PH_DOMAIN"/>
    <property type="match status" value="1"/>
</dbReference>
<evidence type="ECO:0000313" key="3">
    <source>
        <dbReference type="EMBL" id="KAF7508708.1"/>
    </source>
</evidence>
<feature type="compositionally biased region" description="Basic and acidic residues" evidence="1">
    <location>
        <begin position="292"/>
        <end position="367"/>
    </location>
</feature>
<feature type="compositionally biased region" description="Low complexity" evidence="1">
    <location>
        <begin position="557"/>
        <end position="574"/>
    </location>
</feature>
<evidence type="ECO:0000259" key="2">
    <source>
        <dbReference type="PROSITE" id="PS50003"/>
    </source>
</evidence>
<dbReference type="InterPro" id="IPR001849">
    <property type="entry name" value="PH_domain"/>
</dbReference>
<dbReference type="InterPro" id="IPR011993">
    <property type="entry name" value="PH-like_dom_sf"/>
</dbReference>
<reference evidence="3" key="1">
    <citation type="submission" date="2020-02" db="EMBL/GenBank/DDBJ databases">
        <authorList>
            <person name="Palmer J.M."/>
        </authorList>
    </citation>
    <scope>NUCLEOTIDE SEQUENCE</scope>
    <source>
        <strain evidence="3">EPUS1.4</strain>
        <tissue evidence="3">Thallus</tissue>
    </source>
</reference>
<proteinExistence type="predicted"/>
<protein>
    <recommendedName>
        <fullName evidence="2">PH domain-containing protein</fullName>
    </recommendedName>
</protein>
<feature type="region of interest" description="Disordered" evidence="1">
    <location>
        <begin position="221"/>
        <end position="480"/>
    </location>
</feature>
<feature type="compositionally biased region" description="Low complexity" evidence="1">
    <location>
        <begin position="380"/>
        <end position="397"/>
    </location>
</feature>
<evidence type="ECO:0000313" key="4">
    <source>
        <dbReference type="Proteomes" id="UP000606974"/>
    </source>
</evidence>
<keyword evidence="4" id="KW-1185">Reference proteome</keyword>
<dbReference type="InterPro" id="IPR039712">
    <property type="entry name" value="Meu6"/>
</dbReference>
<feature type="compositionally biased region" description="Low complexity" evidence="1">
    <location>
        <begin position="628"/>
        <end position="648"/>
    </location>
</feature>
<feature type="compositionally biased region" description="Basic and acidic residues" evidence="1">
    <location>
        <begin position="398"/>
        <end position="408"/>
    </location>
</feature>
<dbReference type="PANTHER" id="PTHR42073:SF1">
    <property type="entry name" value="MEIOTIC EXPRESSION UP-REGULATED PROTEIN 6"/>
    <property type="match status" value="1"/>
</dbReference>
<feature type="region of interest" description="Disordered" evidence="1">
    <location>
        <begin position="499"/>
        <end position="694"/>
    </location>
</feature>
<feature type="compositionally biased region" description="Low complexity" evidence="1">
    <location>
        <begin position="11"/>
        <end position="49"/>
    </location>
</feature>
<dbReference type="InterPro" id="IPR039483">
    <property type="entry name" value="Meu6_PH_dom"/>
</dbReference>
<gene>
    <name evidence="3" type="ORF">GJ744_008955</name>
</gene>
<dbReference type="SUPFAM" id="SSF50729">
    <property type="entry name" value="PH domain-like"/>
    <property type="match status" value="1"/>
</dbReference>
<comment type="caution">
    <text evidence="3">The sequence shown here is derived from an EMBL/GenBank/DDBJ whole genome shotgun (WGS) entry which is preliminary data.</text>
</comment>
<dbReference type="CDD" id="cd00821">
    <property type="entry name" value="PH"/>
    <property type="match status" value="1"/>
</dbReference>
<dbReference type="Proteomes" id="UP000606974">
    <property type="component" value="Unassembled WGS sequence"/>
</dbReference>
<organism evidence="3 4">
    <name type="scientific">Endocarpon pusillum</name>
    <dbReference type="NCBI Taxonomy" id="364733"/>
    <lineage>
        <taxon>Eukaryota</taxon>
        <taxon>Fungi</taxon>
        <taxon>Dikarya</taxon>
        <taxon>Ascomycota</taxon>
        <taxon>Pezizomycotina</taxon>
        <taxon>Eurotiomycetes</taxon>
        <taxon>Chaetothyriomycetidae</taxon>
        <taxon>Verrucariales</taxon>
        <taxon>Verrucariaceae</taxon>
        <taxon>Endocarpon</taxon>
    </lineage>
</organism>
<name>A0A8H7E5A0_9EURO</name>
<feature type="compositionally biased region" description="Basic and acidic residues" evidence="1">
    <location>
        <begin position="229"/>
        <end position="258"/>
    </location>
</feature>